<name>A0AAW1TVB6_9CUCU</name>
<keyword evidence="2" id="KW-1185">Reference proteome</keyword>
<organism evidence="1 2">
    <name type="scientific">Henosepilachna vigintioctopunctata</name>
    <dbReference type="NCBI Taxonomy" id="420089"/>
    <lineage>
        <taxon>Eukaryota</taxon>
        <taxon>Metazoa</taxon>
        <taxon>Ecdysozoa</taxon>
        <taxon>Arthropoda</taxon>
        <taxon>Hexapoda</taxon>
        <taxon>Insecta</taxon>
        <taxon>Pterygota</taxon>
        <taxon>Neoptera</taxon>
        <taxon>Endopterygota</taxon>
        <taxon>Coleoptera</taxon>
        <taxon>Polyphaga</taxon>
        <taxon>Cucujiformia</taxon>
        <taxon>Coccinelloidea</taxon>
        <taxon>Coccinellidae</taxon>
        <taxon>Epilachninae</taxon>
        <taxon>Epilachnini</taxon>
        <taxon>Henosepilachna</taxon>
    </lineage>
</organism>
<dbReference type="Proteomes" id="UP001431783">
    <property type="component" value="Unassembled WGS sequence"/>
</dbReference>
<reference evidence="1 2" key="1">
    <citation type="submission" date="2023-03" db="EMBL/GenBank/DDBJ databases">
        <title>Genome insight into feeding habits of ladybird beetles.</title>
        <authorList>
            <person name="Li H.-S."/>
            <person name="Huang Y.-H."/>
            <person name="Pang H."/>
        </authorList>
    </citation>
    <scope>NUCLEOTIDE SEQUENCE [LARGE SCALE GENOMIC DNA]</scope>
    <source>
        <strain evidence="1">SYSU_2023b</strain>
        <tissue evidence="1">Whole body</tissue>
    </source>
</reference>
<evidence type="ECO:0000313" key="2">
    <source>
        <dbReference type="Proteomes" id="UP001431783"/>
    </source>
</evidence>
<accession>A0AAW1TVB6</accession>
<dbReference type="EMBL" id="JARQZJ010000007">
    <property type="protein sequence ID" value="KAK9871760.1"/>
    <property type="molecule type" value="Genomic_DNA"/>
</dbReference>
<protein>
    <submittedName>
        <fullName evidence="1">Uncharacterized protein</fullName>
    </submittedName>
</protein>
<gene>
    <name evidence="1" type="ORF">WA026_014215</name>
</gene>
<sequence length="155" mass="17576">MDDIKVLNLYIKQQRLLTYSNLIENYSSSNWKELASLTLISLLLLNRRRPGELERTLLTDLRNYQTVSEDQNFELYEGFTNSERVAARNYGRITIRGKLCLNTRAGIPISAQEITRMSTVLGEARGNIQKEADISFSSVNACIFEESGCSSSDIL</sequence>
<dbReference type="PANTHER" id="PTHR33480">
    <property type="entry name" value="SET DOMAIN-CONTAINING PROTEIN-RELATED"/>
    <property type="match status" value="1"/>
</dbReference>
<proteinExistence type="predicted"/>
<dbReference type="AlphaFoldDB" id="A0AAW1TVB6"/>
<comment type="caution">
    <text evidence="1">The sequence shown here is derived from an EMBL/GenBank/DDBJ whole genome shotgun (WGS) entry which is preliminary data.</text>
</comment>
<evidence type="ECO:0000313" key="1">
    <source>
        <dbReference type="EMBL" id="KAK9871760.1"/>
    </source>
</evidence>
<dbReference type="PANTHER" id="PTHR33480:SF1">
    <property type="entry name" value="TYR RECOMBINASE DOMAIN-CONTAINING PROTEIN"/>
    <property type="match status" value="1"/>
</dbReference>